<keyword evidence="2" id="KW-1185">Reference proteome</keyword>
<name>A0A090QJ35_9FLAO</name>
<protein>
    <submittedName>
        <fullName evidence="1">Uncharacterized protein</fullName>
    </submittedName>
</protein>
<accession>A0A090QJ35</accession>
<dbReference type="AlphaFoldDB" id="A0A090QJ35"/>
<sequence>MGYVKDTLHEIDDEWTPNKLFTSIEEAKNFLLISPTKKSSRVKKIVLMDDFVGTGKTADERIKHLEDDLINLGVDIYFFAWQEWKKVLNF</sequence>
<evidence type="ECO:0000313" key="2">
    <source>
        <dbReference type="Proteomes" id="UP000029221"/>
    </source>
</evidence>
<evidence type="ECO:0000313" key="1">
    <source>
        <dbReference type="EMBL" id="GAK95511.1"/>
    </source>
</evidence>
<dbReference type="Proteomes" id="UP000029221">
    <property type="component" value="Unassembled WGS sequence"/>
</dbReference>
<reference evidence="1" key="1">
    <citation type="journal article" date="2014" name="Genome Announc.">
        <title>Draft Genome Sequences of Marine Flavobacterium Nonlabens Strains NR17, NR24, NR27, NR32, NR33, and Ara13.</title>
        <authorList>
            <person name="Nakanishi M."/>
            <person name="Meirelles P."/>
            <person name="Suzuki R."/>
            <person name="Takatani N."/>
            <person name="Mino S."/>
            <person name="Suda W."/>
            <person name="Oshima K."/>
            <person name="Hattori M."/>
            <person name="Ohkuma M."/>
            <person name="Hosokawa M."/>
            <person name="Miyashita K."/>
            <person name="Thompson F.L."/>
            <person name="Niwa A."/>
            <person name="Sawabe T."/>
            <person name="Sawabe T."/>
        </authorList>
    </citation>
    <scope>NUCLEOTIDE SEQUENCE [LARGE SCALE GENOMIC DNA]</scope>
    <source>
        <strain evidence="1">JCM 19294</strain>
    </source>
</reference>
<dbReference type="EMBL" id="BBML01000001">
    <property type="protein sequence ID" value="GAK95511.1"/>
    <property type="molecule type" value="Genomic_DNA"/>
</dbReference>
<comment type="caution">
    <text evidence="1">The sequence shown here is derived from an EMBL/GenBank/DDBJ whole genome shotgun (WGS) entry which is preliminary data.</text>
</comment>
<organism evidence="1 2">
    <name type="scientific">Nonlabens tegetincola</name>
    <dbReference type="NCBI Taxonomy" id="323273"/>
    <lineage>
        <taxon>Bacteria</taxon>
        <taxon>Pseudomonadati</taxon>
        <taxon>Bacteroidota</taxon>
        <taxon>Flavobacteriia</taxon>
        <taxon>Flavobacteriales</taxon>
        <taxon>Flavobacteriaceae</taxon>
        <taxon>Nonlabens</taxon>
    </lineage>
</organism>
<proteinExistence type="predicted"/>
<gene>
    <name evidence="1" type="ORF">JCM19294_2293</name>
</gene>